<evidence type="ECO:0000313" key="10">
    <source>
        <dbReference type="EMBL" id="AOX00841.1"/>
    </source>
</evidence>
<keyword evidence="2" id="KW-0813">Transport</keyword>
<gene>
    <name evidence="10" type="ORF">BJP34_16575</name>
</gene>
<feature type="domain" description="ABC3 transporter permease C-terminal" evidence="8">
    <location>
        <begin position="301"/>
        <end position="411"/>
    </location>
</feature>
<evidence type="ECO:0000256" key="2">
    <source>
        <dbReference type="ARBA" id="ARBA00022448"/>
    </source>
</evidence>
<keyword evidence="3" id="KW-1003">Cell membrane</keyword>
<organism evidence="10 11">
    <name type="scientific">Moorena producens PAL-8-15-08-1</name>
    <dbReference type="NCBI Taxonomy" id="1458985"/>
    <lineage>
        <taxon>Bacteria</taxon>
        <taxon>Bacillati</taxon>
        <taxon>Cyanobacteriota</taxon>
        <taxon>Cyanophyceae</taxon>
        <taxon>Coleofasciculales</taxon>
        <taxon>Coleofasciculaceae</taxon>
        <taxon>Moorena</taxon>
    </lineage>
</organism>
<feature type="domain" description="MacB-like periplasmic core" evidence="9">
    <location>
        <begin position="21"/>
        <end position="265"/>
    </location>
</feature>
<keyword evidence="5 7" id="KW-1133">Transmembrane helix</keyword>
<reference evidence="11" key="1">
    <citation type="submission" date="2016-10" db="EMBL/GenBank/DDBJ databases">
        <title>Comparative genomics uncovers the prolific and rare metabolic potential of the cyanobacterial genus Moorea.</title>
        <authorList>
            <person name="Leao T."/>
            <person name="Castelao G."/>
            <person name="Korobeynikov A."/>
            <person name="Monroe E.A."/>
            <person name="Podell S."/>
            <person name="Glukhov E."/>
            <person name="Allen E."/>
            <person name="Gerwick W.H."/>
            <person name="Gerwick L."/>
        </authorList>
    </citation>
    <scope>NUCLEOTIDE SEQUENCE [LARGE SCALE GENOMIC DNA]</scope>
    <source>
        <strain evidence="11">PAL-8-15-08-1</strain>
    </source>
</reference>
<feature type="transmembrane region" description="Helical" evidence="7">
    <location>
        <begin position="375"/>
        <end position="403"/>
    </location>
</feature>
<evidence type="ECO:0000313" key="11">
    <source>
        <dbReference type="Proteomes" id="UP000177870"/>
    </source>
</evidence>
<dbReference type="InterPro" id="IPR051125">
    <property type="entry name" value="ABC-4/HrtB_transporter"/>
</dbReference>
<dbReference type="InterPro" id="IPR003838">
    <property type="entry name" value="ABC3_permease_C"/>
</dbReference>
<evidence type="ECO:0000259" key="8">
    <source>
        <dbReference type="Pfam" id="PF02687"/>
    </source>
</evidence>
<dbReference type="InterPro" id="IPR005891">
    <property type="entry name" value="DevC"/>
</dbReference>
<evidence type="ECO:0000256" key="1">
    <source>
        <dbReference type="ARBA" id="ARBA00004651"/>
    </source>
</evidence>
<evidence type="ECO:0000256" key="4">
    <source>
        <dbReference type="ARBA" id="ARBA00022692"/>
    </source>
</evidence>
<dbReference type="STRING" id="1458985.BJP34_16575"/>
<proteinExistence type="predicted"/>
<dbReference type="PANTHER" id="PTHR43738:SF1">
    <property type="entry name" value="HEMIN TRANSPORT SYSTEM PERMEASE PROTEIN HRTB-RELATED"/>
    <property type="match status" value="1"/>
</dbReference>
<dbReference type="PANTHER" id="PTHR43738">
    <property type="entry name" value="ABC TRANSPORTER, MEMBRANE PROTEIN"/>
    <property type="match status" value="1"/>
</dbReference>
<evidence type="ECO:0000256" key="7">
    <source>
        <dbReference type="SAM" id="Phobius"/>
    </source>
</evidence>
<comment type="subcellular location">
    <subcellularLocation>
        <location evidence="1">Cell membrane</location>
        <topology evidence="1">Multi-pass membrane protein</topology>
    </subcellularLocation>
</comment>
<feature type="transmembrane region" description="Helical" evidence="7">
    <location>
        <begin position="339"/>
        <end position="363"/>
    </location>
</feature>
<dbReference type="GO" id="GO:0005886">
    <property type="term" value="C:plasma membrane"/>
    <property type="evidence" value="ECO:0007669"/>
    <property type="project" value="UniProtKB-SubCell"/>
</dbReference>
<dbReference type="Proteomes" id="UP000177870">
    <property type="component" value="Chromosome"/>
</dbReference>
<accession>A0A1D8TT59</accession>
<feature type="transmembrane region" description="Helical" evidence="7">
    <location>
        <begin position="16"/>
        <end position="37"/>
    </location>
</feature>
<evidence type="ECO:0000256" key="6">
    <source>
        <dbReference type="ARBA" id="ARBA00023136"/>
    </source>
</evidence>
<dbReference type="Pfam" id="PF02687">
    <property type="entry name" value="FtsX"/>
    <property type="match status" value="1"/>
</dbReference>
<dbReference type="KEGG" id="mpro:BJP34_16575"/>
<protein>
    <submittedName>
        <fullName evidence="10">ABC transporter permease</fullName>
    </submittedName>
</protein>
<dbReference type="AlphaFoldDB" id="A0A1D8TT59"/>
<dbReference type="OrthoDB" id="180999at2"/>
<feature type="transmembrane region" description="Helical" evidence="7">
    <location>
        <begin position="291"/>
        <end position="319"/>
    </location>
</feature>
<dbReference type="RefSeq" id="WP_070393292.1">
    <property type="nucleotide sequence ID" value="NZ_CP017599.1"/>
</dbReference>
<dbReference type="Pfam" id="PF12704">
    <property type="entry name" value="MacB_PCD"/>
    <property type="match status" value="1"/>
</dbReference>
<evidence type="ECO:0000259" key="9">
    <source>
        <dbReference type="Pfam" id="PF12704"/>
    </source>
</evidence>
<dbReference type="PIRSF" id="PIRSF031773">
    <property type="entry name" value="DevC"/>
    <property type="match status" value="1"/>
</dbReference>
<evidence type="ECO:0000256" key="5">
    <source>
        <dbReference type="ARBA" id="ARBA00022989"/>
    </source>
</evidence>
<evidence type="ECO:0000256" key="3">
    <source>
        <dbReference type="ARBA" id="ARBA00022475"/>
    </source>
</evidence>
<sequence length="417" mass="45558">MVSIARKNLWADIPRFLVAQAGIMFAVSLVTIQTGLLNGFTRSTVLLIEGSEADIWVSSERMVQFELTEPLLKNQLDQAQRVKGVERAEALLMGPGRWRPLKGDTSPVKLIGFDLGGTLFQPGKITRGRLKTLKAPYTVMVDQSRLPTLNVTDIGDTATVNFLPARLVGLTTESQSLVASPFVFASLENANTYINTSYTSKLNCTVESSDNLQCTTIYEKSKSLNKSDESEIPEPTPLTLTDPITYIMVKAKVGQDLEQLKQNLEVALPGTRAYTKVEMARRTRNYWQVRTGLGFVLGLGAAVGVIVGMVVVTQILYASVSDHIKEFGTLKAMGAPDRFIYSVIVEQALWMAVLGYVPGMLLCWGLSVWVKSKGIILLITPISATGVFGITVVMCVTSGLFAIQKVTRIDPAIVFKA</sequence>
<dbReference type="InterPro" id="IPR025857">
    <property type="entry name" value="MacB_PCD"/>
</dbReference>
<keyword evidence="6 7" id="KW-0472">Membrane</keyword>
<name>A0A1D8TT59_9CYAN</name>
<dbReference type="EMBL" id="CP017599">
    <property type="protein sequence ID" value="AOX00841.1"/>
    <property type="molecule type" value="Genomic_DNA"/>
</dbReference>
<keyword evidence="4 7" id="KW-0812">Transmembrane</keyword>